<evidence type="ECO:0000259" key="2">
    <source>
        <dbReference type="Pfam" id="PF00440"/>
    </source>
</evidence>
<proteinExistence type="predicted"/>
<organism evidence="3 4">
    <name type="scientific">Kineothrix alysoides</name>
    <dbReference type="NCBI Taxonomy" id="1469948"/>
    <lineage>
        <taxon>Bacteria</taxon>
        <taxon>Bacillati</taxon>
        <taxon>Bacillota</taxon>
        <taxon>Clostridia</taxon>
        <taxon>Lachnospirales</taxon>
        <taxon>Lachnospiraceae</taxon>
        <taxon>Kineothrix</taxon>
    </lineage>
</organism>
<feature type="domain" description="HTH tetR-type" evidence="2">
    <location>
        <begin position="38"/>
        <end position="64"/>
    </location>
</feature>
<dbReference type="Pfam" id="PF00440">
    <property type="entry name" value="TetR_N"/>
    <property type="match status" value="1"/>
</dbReference>
<accession>A0A4R1QY67</accession>
<protein>
    <submittedName>
        <fullName evidence="3">TetR family transcriptional regulator</fullName>
    </submittedName>
</protein>
<keyword evidence="4" id="KW-1185">Reference proteome</keyword>
<dbReference type="GO" id="GO:0003677">
    <property type="term" value="F:DNA binding"/>
    <property type="evidence" value="ECO:0007669"/>
    <property type="project" value="UniProtKB-KW"/>
</dbReference>
<dbReference type="OrthoDB" id="9810250at2"/>
<gene>
    <name evidence="3" type="ORF">EDD76_11042</name>
</gene>
<keyword evidence="1" id="KW-0238">DNA-binding</keyword>
<evidence type="ECO:0000313" key="4">
    <source>
        <dbReference type="Proteomes" id="UP000295718"/>
    </source>
</evidence>
<dbReference type="SUPFAM" id="SSF46689">
    <property type="entry name" value="Homeodomain-like"/>
    <property type="match status" value="1"/>
</dbReference>
<dbReference type="Proteomes" id="UP000295718">
    <property type="component" value="Unassembled WGS sequence"/>
</dbReference>
<evidence type="ECO:0000313" key="3">
    <source>
        <dbReference type="EMBL" id="TCL56870.1"/>
    </source>
</evidence>
<dbReference type="STRING" id="1469948.GCA_000732725_02812"/>
<sequence length="209" mass="24339">METNDFSLRELNFGNNRHKIMKEFLTRLTTQSINDIYVEDVCKAVGISKVTFFHYFHSKEEIVHYFILGWEYARSYEAINGLFHGRQGIEHIFKSISQEVFAQNLMLSLTQFLSKTECFNLQIAITGYEYSLFHSKAYQQKIRPMNIMEVMSHYVCETTFTGKNDDLCTMLLTLLYGAPLAAKCIGNISLGELYEKDLTLLLFQIENYL</sequence>
<dbReference type="Gene3D" id="1.10.357.10">
    <property type="entry name" value="Tetracycline Repressor, domain 2"/>
    <property type="match status" value="1"/>
</dbReference>
<name>A0A4R1QY67_9FIRM</name>
<dbReference type="InterPro" id="IPR009057">
    <property type="entry name" value="Homeodomain-like_sf"/>
</dbReference>
<dbReference type="InterPro" id="IPR001647">
    <property type="entry name" value="HTH_TetR"/>
</dbReference>
<reference evidence="3 4" key="1">
    <citation type="submission" date="2019-03" db="EMBL/GenBank/DDBJ databases">
        <title>Genomic Encyclopedia of Type Strains, Phase IV (KMG-IV): sequencing the most valuable type-strain genomes for metagenomic binning, comparative biology and taxonomic classification.</title>
        <authorList>
            <person name="Goeker M."/>
        </authorList>
    </citation>
    <scope>NUCLEOTIDE SEQUENCE [LARGE SCALE GENOMIC DNA]</scope>
    <source>
        <strain evidence="3 4">DSM 100556</strain>
    </source>
</reference>
<dbReference type="RefSeq" id="WP_031391477.1">
    <property type="nucleotide sequence ID" value="NZ_JPNB01000002.1"/>
</dbReference>
<comment type="caution">
    <text evidence="3">The sequence shown here is derived from an EMBL/GenBank/DDBJ whole genome shotgun (WGS) entry which is preliminary data.</text>
</comment>
<evidence type="ECO:0000256" key="1">
    <source>
        <dbReference type="ARBA" id="ARBA00023125"/>
    </source>
</evidence>
<dbReference type="EMBL" id="SLUO01000010">
    <property type="protein sequence ID" value="TCL56870.1"/>
    <property type="molecule type" value="Genomic_DNA"/>
</dbReference>
<dbReference type="AlphaFoldDB" id="A0A4R1QY67"/>